<evidence type="ECO:0000313" key="1">
    <source>
        <dbReference type="EMBL" id="NKY54294.1"/>
    </source>
</evidence>
<gene>
    <name evidence="1" type="ORF">HGA08_29330</name>
</gene>
<evidence type="ECO:0000313" key="2">
    <source>
        <dbReference type="Proteomes" id="UP000565711"/>
    </source>
</evidence>
<reference evidence="1 2" key="1">
    <citation type="submission" date="2020-04" db="EMBL/GenBank/DDBJ databases">
        <title>MicrobeNet Type strains.</title>
        <authorList>
            <person name="Nicholson A.C."/>
        </authorList>
    </citation>
    <scope>NUCLEOTIDE SEQUENCE [LARGE SCALE GENOMIC DNA]</scope>
    <source>
        <strain evidence="1 2">JCM 12354</strain>
    </source>
</reference>
<accession>A0A846Y915</accession>
<dbReference type="GO" id="GO:0016491">
    <property type="term" value="F:oxidoreductase activity"/>
    <property type="evidence" value="ECO:0007669"/>
    <property type="project" value="InterPro"/>
</dbReference>
<keyword evidence="2" id="KW-1185">Reference proteome</keyword>
<dbReference type="InterPro" id="IPR012349">
    <property type="entry name" value="Split_barrel_FMN-bd"/>
</dbReference>
<dbReference type="EMBL" id="JAAXOP010000027">
    <property type="protein sequence ID" value="NKY54294.1"/>
    <property type="molecule type" value="Genomic_DNA"/>
</dbReference>
<sequence length="131" mass="14382">MTSIDGSLPHFFPKWIDRLGVRYVNPWMRRVGPSLPGYAVVEHVGRRSGNRYETPVKISRRGGVLAVLLLHGETQWARNVVAAGEARLRLRGGTVTVCNPRIMPPGAAGSEVPRFVRLGNRIGGIIVFDAV</sequence>
<dbReference type="Proteomes" id="UP000565711">
    <property type="component" value="Unassembled WGS sequence"/>
</dbReference>
<name>A0A846Y915_9NOCA</name>
<dbReference type="AlphaFoldDB" id="A0A846Y915"/>
<proteinExistence type="predicted"/>
<dbReference type="Gene3D" id="2.30.110.10">
    <property type="entry name" value="Electron Transport, Fmn-binding Protein, Chain A"/>
    <property type="match status" value="1"/>
</dbReference>
<organism evidence="1 2">
    <name type="scientific">Nocardia vermiculata</name>
    <dbReference type="NCBI Taxonomy" id="257274"/>
    <lineage>
        <taxon>Bacteria</taxon>
        <taxon>Bacillati</taxon>
        <taxon>Actinomycetota</taxon>
        <taxon>Actinomycetes</taxon>
        <taxon>Mycobacteriales</taxon>
        <taxon>Nocardiaceae</taxon>
        <taxon>Nocardia</taxon>
    </lineage>
</organism>
<protein>
    <submittedName>
        <fullName evidence="1">Nitroreductase family deazaflavin-dependent oxidoreductase</fullName>
    </submittedName>
</protein>
<dbReference type="Pfam" id="PF04075">
    <property type="entry name" value="F420H2_quin_red"/>
    <property type="match status" value="1"/>
</dbReference>
<dbReference type="NCBIfam" id="TIGR00026">
    <property type="entry name" value="hi_GC_TIGR00026"/>
    <property type="match status" value="1"/>
</dbReference>
<dbReference type="InterPro" id="IPR004378">
    <property type="entry name" value="F420H2_quin_Rdtase"/>
</dbReference>
<dbReference type="RefSeq" id="WP_067879955.1">
    <property type="nucleotide sequence ID" value="NZ_JAAXOP010000027.1"/>
</dbReference>
<comment type="caution">
    <text evidence="1">The sequence shown here is derived from an EMBL/GenBank/DDBJ whole genome shotgun (WGS) entry which is preliminary data.</text>
</comment>